<dbReference type="EMBL" id="BJYX01000001">
    <property type="protein sequence ID" value="GEO28267.1"/>
    <property type="molecule type" value="Genomic_DNA"/>
</dbReference>
<dbReference type="OrthoDB" id="1491115at2"/>
<name>A0A512CVQ2_9MICO</name>
<sequence>MPLASHAHLAPSGAPDVVAVLEEQGHARITELLPVRYGRMLSSPFAFYRGAAAVMAADLAAGSDTGLTVQLCGDAHVSNFGLFASAERRHLFDLNDFDETWPGPFEWDVKRLAASLEIAGRGNGLRRKRRRAITKAAVRSYRLSMAEFASQTALEVWYARPELQPGLPRLKEALPKSAWTAARKVVVKSRSRDSLAALGKLTTVVDGQPRFVSDPPLLVPVRDLAPELAEDLEEWLARILEQYRESLQADRRVLIDRFRVVDLARKAVGVGSVGTRAWLLLMLDESGDPLLLQAKEAVESVLAAHLPWPPLDNQGRRVVEGQRLMQASSDILLGWQRTAGVDGVERDYYIRQFRDWKGGFEIEALDEPTLDQLGQACGWTLARAHARSGDRRDIAAYLGSGERGTEGGGDGVDFDEAVADFAVAYADKNDGDHAALAVAVESGRVPARRDL</sequence>
<proteinExistence type="predicted"/>
<reference evidence="1 2" key="1">
    <citation type="submission" date="2019-07" db="EMBL/GenBank/DDBJ databases">
        <title>Whole genome shotgun sequence of Terrabacter aerolatus NBRC 106305.</title>
        <authorList>
            <person name="Hosoyama A."/>
            <person name="Uohara A."/>
            <person name="Ohji S."/>
            <person name="Ichikawa N."/>
        </authorList>
    </citation>
    <scope>NUCLEOTIDE SEQUENCE [LARGE SCALE GENOMIC DNA]</scope>
    <source>
        <strain evidence="1 2">NBRC 106305</strain>
    </source>
</reference>
<dbReference type="PANTHER" id="PTHR39441">
    <property type="entry name" value="DUF2252 DOMAIN-CONTAINING PROTEIN"/>
    <property type="match status" value="1"/>
</dbReference>
<dbReference type="PANTHER" id="PTHR39441:SF1">
    <property type="entry name" value="DUF2252 DOMAIN-CONTAINING PROTEIN"/>
    <property type="match status" value="1"/>
</dbReference>
<evidence type="ECO:0008006" key="3">
    <source>
        <dbReference type="Google" id="ProtNLM"/>
    </source>
</evidence>
<dbReference type="Pfam" id="PF10009">
    <property type="entry name" value="DUF2252"/>
    <property type="match status" value="1"/>
</dbReference>
<organism evidence="1 2">
    <name type="scientific">Terrabacter aerolatus</name>
    <dbReference type="NCBI Taxonomy" id="422442"/>
    <lineage>
        <taxon>Bacteria</taxon>
        <taxon>Bacillati</taxon>
        <taxon>Actinomycetota</taxon>
        <taxon>Actinomycetes</taxon>
        <taxon>Micrococcales</taxon>
        <taxon>Intrasporangiaceae</taxon>
        <taxon>Terrabacter</taxon>
    </lineage>
</organism>
<comment type="caution">
    <text evidence="1">The sequence shown here is derived from an EMBL/GenBank/DDBJ whole genome shotgun (WGS) entry which is preliminary data.</text>
</comment>
<accession>A0A512CVQ2</accession>
<dbReference type="AlphaFoldDB" id="A0A512CVQ2"/>
<dbReference type="Proteomes" id="UP000321534">
    <property type="component" value="Unassembled WGS sequence"/>
</dbReference>
<protein>
    <recommendedName>
        <fullName evidence="3">DUF2252 domain-containing protein</fullName>
    </recommendedName>
</protein>
<evidence type="ECO:0000313" key="1">
    <source>
        <dbReference type="EMBL" id="GEO28267.1"/>
    </source>
</evidence>
<keyword evidence="2" id="KW-1185">Reference proteome</keyword>
<evidence type="ECO:0000313" key="2">
    <source>
        <dbReference type="Proteomes" id="UP000321534"/>
    </source>
</evidence>
<dbReference type="InterPro" id="IPR018721">
    <property type="entry name" value="DUF2252"/>
</dbReference>
<gene>
    <name evidence="1" type="ORF">TAE01_00770</name>
</gene>